<dbReference type="Proteomes" id="UP000053989">
    <property type="component" value="Unassembled WGS sequence"/>
</dbReference>
<dbReference type="OrthoDB" id="3269947at2759"/>
<organism evidence="1 2">
    <name type="scientific">Scleroderma citrinum Foug A</name>
    <dbReference type="NCBI Taxonomy" id="1036808"/>
    <lineage>
        <taxon>Eukaryota</taxon>
        <taxon>Fungi</taxon>
        <taxon>Dikarya</taxon>
        <taxon>Basidiomycota</taxon>
        <taxon>Agaricomycotina</taxon>
        <taxon>Agaricomycetes</taxon>
        <taxon>Agaricomycetidae</taxon>
        <taxon>Boletales</taxon>
        <taxon>Sclerodermatineae</taxon>
        <taxon>Sclerodermataceae</taxon>
        <taxon>Scleroderma</taxon>
    </lineage>
</organism>
<evidence type="ECO:0000313" key="1">
    <source>
        <dbReference type="EMBL" id="KIM66781.1"/>
    </source>
</evidence>
<name>A0A0C3EFS3_9AGAM</name>
<dbReference type="AlphaFoldDB" id="A0A0C3EFS3"/>
<reference evidence="2" key="2">
    <citation type="submission" date="2015-01" db="EMBL/GenBank/DDBJ databases">
        <title>Evolutionary Origins and Diversification of the Mycorrhizal Mutualists.</title>
        <authorList>
            <consortium name="DOE Joint Genome Institute"/>
            <consortium name="Mycorrhizal Genomics Consortium"/>
            <person name="Kohler A."/>
            <person name="Kuo A."/>
            <person name="Nagy L.G."/>
            <person name="Floudas D."/>
            <person name="Copeland A."/>
            <person name="Barry K.W."/>
            <person name="Cichocki N."/>
            <person name="Veneault-Fourrey C."/>
            <person name="LaButti K."/>
            <person name="Lindquist E.A."/>
            <person name="Lipzen A."/>
            <person name="Lundell T."/>
            <person name="Morin E."/>
            <person name="Murat C."/>
            <person name="Riley R."/>
            <person name="Ohm R."/>
            <person name="Sun H."/>
            <person name="Tunlid A."/>
            <person name="Henrissat B."/>
            <person name="Grigoriev I.V."/>
            <person name="Hibbett D.S."/>
            <person name="Martin F."/>
        </authorList>
    </citation>
    <scope>NUCLEOTIDE SEQUENCE [LARGE SCALE GENOMIC DNA]</scope>
    <source>
        <strain evidence="2">Foug A</strain>
    </source>
</reference>
<reference evidence="1 2" key="1">
    <citation type="submission" date="2014-04" db="EMBL/GenBank/DDBJ databases">
        <authorList>
            <consortium name="DOE Joint Genome Institute"/>
            <person name="Kuo A."/>
            <person name="Kohler A."/>
            <person name="Nagy L.G."/>
            <person name="Floudas D."/>
            <person name="Copeland A."/>
            <person name="Barry K.W."/>
            <person name="Cichocki N."/>
            <person name="Veneault-Fourrey C."/>
            <person name="LaButti K."/>
            <person name="Lindquist E.A."/>
            <person name="Lipzen A."/>
            <person name="Lundell T."/>
            <person name="Morin E."/>
            <person name="Murat C."/>
            <person name="Sun H."/>
            <person name="Tunlid A."/>
            <person name="Henrissat B."/>
            <person name="Grigoriev I.V."/>
            <person name="Hibbett D.S."/>
            <person name="Martin F."/>
            <person name="Nordberg H.P."/>
            <person name="Cantor M.N."/>
            <person name="Hua S.X."/>
        </authorList>
    </citation>
    <scope>NUCLEOTIDE SEQUENCE [LARGE SCALE GENOMIC DNA]</scope>
    <source>
        <strain evidence="1 2">Foug A</strain>
    </source>
</reference>
<dbReference type="HOGENOM" id="CLU_066679_0_0_1"/>
<sequence length="351" mass="38723">MGNAYLAQGGHLVNGTGLDTNANGNENLRWQPQSWNTPAGLSEAAPHAVVPPKIRVLYNRPLEDFSGSLAPSLPTHLASASEPFKTSLMSGERQYVDLLFRASKKFASWDPEKPVEVGDWGKITTGRPWWAFWRAKRSVFVKEGNIYGDNIAEECGIPQPTVLGEEMPNGLTWTTSLNAQDMDISVGMENQTPELAECSVKAGFQFSPEGGAVLLMVNDSVTMINPASSLRRLLEVKALRDHVIVSEVHRCTSYARYLASSHTKDIVIGLKSPSLGSPSARTAPEWVRNNRTGNFKARADSSGQRRYYPLYKLVSMRDASDNTRRRHSLDNPVEDEASPLHVAVPPWMPHA</sequence>
<keyword evidence="2" id="KW-1185">Reference proteome</keyword>
<proteinExistence type="predicted"/>
<dbReference type="InParanoid" id="A0A0C3EFS3"/>
<dbReference type="EMBL" id="KN822015">
    <property type="protein sequence ID" value="KIM66781.1"/>
    <property type="molecule type" value="Genomic_DNA"/>
</dbReference>
<gene>
    <name evidence="1" type="ORF">SCLCIDRAFT_254385</name>
</gene>
<dbReference type="STRING" id="1036808.A0A0C3EFS3"/>
<evidence type="ECO:0000313" key="2">
    <source>
        <dbReference type="Proteomes" id="UP000053989"/>
    </source>
</evidence>
<accession>A0A0C3EFS3</accession>
<protein>
    <submittedName>
        <fullName evidence="1">Uncharacterized protein</fullName>
    </submittedName>
</protein>